<dbReference type="KEGG" id="dov:DSCO28_15250"/>
<reference evidence="1 2" key="1">
    <citation type="submission" date="2019-11" db="EMBL/GenBank/DDBJ databases">
        <title>Comparative genomics of hydrocarbon-degrading Desulfosarcina strains.</title>
        <authorList>
            <person name="Watanabe M."/>
            <person name="Kojima H."/>
            <person name="Fukui M."/>
        </authorList>
    </citation>
    <scope>NUCLEOTIDE SEQUENCE [LARGE SCALE GENOMIC DNA]</scope>
    <source>
        <strain evidence="1 2">28bB2T</strain>
    </source>
</reference>
<proteinExistence type="predicted"/>
<organism evidence="1 2">
    <name type="scientific">Desulfosarcina ovata subsp. sediminis</name>
    <dbReference type="NCBI Taxonomy" id="885957"/>
    <lineage>
        <taxon>Bacteria</taxon>
        <taxon>Pseudomonadati</taxon>
        <taxon>Thermodesulfobacteriota</taxon>
        <taxon>Desulfobacteria</taxon>
        <taxon>Desulfobacterales</taxon>
        <taxon>Desulfosarcinaceae</taxon>
        <taxon>Desulfosarcina</taxon>
    </lineage>
</organism>
<evidence type="ECO:0000313" key="1">
    <source>
        <dbReference type="EMBL" id="BBO80959.1"/>
    </source>
</evidence>
<name>A0A5K7ZN14_9BACT</name>
<protein>
    <submittedName>
        <fullName evidence="1">Uncharacterized protein</fullName>
    </submittedName>
</protein>
<accession>A0A5K7ZN14</accession>
<evidence type="ECO:0000313" key="2">
    <source>
        <dbReference type="Proteomes" id="UP000425960"/>
    </source>
</evidence>
<dbReference type="Proteomes" id="UP000425960">
    <property type="component" value="Chromosome"/>
</dbReference>
<dbReference type="EMBL" id="AP021876">
    <property type="protein sequence ID" value="BBO80959.1"/>
    <property type="molecule type" value="Genomic_DNA"/>
</dbReference>
<sequence>MAPCLSLILLFVRGMPTSLMQPVLGMSSADLIEHITRFSLSGLIAISEDYKISQKT</sequence>
<dbReference type="AlphaFoldDB" id="A0A5K7ZN14"/>
<gene>
    <name evidence="1" type="ORF">DSCO28_15250</name>
</gene>